<dbReference type="RefSeq" id="WP_378283018.1">
    <property type="nucleotide sequence ID" value="NZ_JBHSON010000021.1"/>
</dbReference>
<keyword evidence="2" id="KW-1185">Reference proteome</keyword>
<organism evidence="1 2">
    <name type="scientific">Actinomadura rugatobispora</name>
    <dbReference type="NCBI Taxonomy" id="1994"/>
    <lineage>
        <taxon>Bacteria</taxon>
        <taxon>Bacillati</taxon>
        <taxon>Actinomycetota</taxon>
        <taxon>Actinomycetes</taxon>
        <taxon>Streptosporangiales</taxon>
        <taxon>Thermomonosporaceae</taxon>
        <taxon>Actinomadura</taxon>
    </lineage>
</organism>
<dbReference type="InterPro" id="IPR029063">
    <property type="entry name" value="SAM-dependent_MTases_sf"/>
</dbReference>
<dbReference type="Proteomes" id="UP001596074">
    <property type="component" value="Unassembled WGS sequence"/>
</dbReference>
<protein>
    <submittedName>
        <fullName evidence="1">Uncharacterized protein</fullName>
    </submittedName>
</protein>
<dbReference type="EMBL" id="JBHSON010000021">
    <property type="protein sequence ID" value="MFC5747402.1"/>
    <property type="molecule type" value="Genomic_DNA"/>
</dbReference>
<evidence type="ECO:0000313" key="1">
    <source>
        <dbReference type="EMBL" id="MFC5747402.1"/>
    </source>
</evidence>
<dbReference type="Gene3D" id="3.40.50.150">
    <property type="entry name" value="Vaccinia Virus protein VP39"/>
    <property type="match status" value="1"/>
</dbReference>
<proteinExistence type="predicted"/>
<evidence type="ECO:0000313" key="2">
    <source>
        <dbReference type="Proteomes" id="UP001596074"/>
    </source>
</evidence>
<sequence>MLREVPRHLFAPSAAWANPATDPRYRIDARKDPAAWWEAVDEPRQPTSSLSAPNIVLPFLELPHPLRGQRVLNIGTGWTAALLCKRVGERHVVSAPPTSNGSDGAAQP</sequence>
<comment type="caution">
    <text evidence="1">The sequence shown here is derived from an EMBL/GenBank/DDBJ whole genome shotgun (WGS) entry which is preliminary data.</text>
</comment>
<gene>
    <name evidence="1" type="ORF">ACFPZN_17370</name>
</gene>
<name>A0ABW0ZYC7_9ACTN</name>
<reference evidence="2" key="1">
    <citation type="journal article" date="2019" name="Int. J. Syst. Evol. Microbiol.">
        <title>The Global Catalogue of Microorganisms (GCM) 10K type strain sequencing project: providing services to taxonomists for standard genome sequencing and annotation.</title>
        <authorList>
            <consortium name="The Broad Institute Genomics Platform"/>
            <consortium name="The Broad Institute Genome Sequencing Center for Infectious Disease"/>
            <person name="Wu L."/>
            <person name="Ma J."/>
        </authorList>
    </citation>
    <scope>NUCLEOTIDE SEQUENCE [LARGE SCALE GENOMIC DNA]</scope>
    <source>
        <strain evidence="2">KCTC 42087</strain>
    </source>
</reference>
<accession>A0ABW0ZYC7</accession>